<proteinExistence type="predicted"/>
<feature type="compositionally biased region" description="Pro residues" evidence="1">
    <location>
        <begin position="102"/>
        <end position="111"/>
    </location>
</feature>
<evidence type="ECO:0000256" key="1">
    <source>
        <dbReference type="SAM" id="MobiDB-lite"/>
    </source>
</evidence>
<feature type="compositionally biased region" description="Basic and acidic residues" evidence="1">
    <location>
        <begin position="24"/>
        <end position="37"/>
    </location>
</feature>
<evidence type="ECO:0000313" key="3">
    <source>
        <dbReference type="Proteomes" id="UP001497482"/>
    </source>
</evidence>
<feature type="region of interest" description="Disordered" evidence="1">
    <location>
        <begin position="1"/>
        <end position="133"/>
    </location>
</feature>
<reference evidence="2 3" key="1">
    <citation type="submission" date="2024-04" db="EMBL/GenBank/DDBJ databases">
        <authorList>
            <person name="Waldvogel A.-M."/>
            <person name="Schoenle A."/>
        </authorList>
    </citation>
    <scope>NUCLEOTIDE SEQUENCE [LARGE SCALE GENOMIC DNA]</scope>
</reference>
<name>A0AAV2JTM7_KNICA</name>
<feature type="region of interest" description="Disordered" evidence="1">
    <location>
        <begin position="502"/>
        <end position="546"/>
    </location>
</feature>
<sequence>MNSETTQALSPDAALPPPAPSQVDIERTVSDLHDSKHTSSFSLKYQPVLSQPPSLLRTRRSNPAKPTKIREGLQDQSAPSPPTRDYPSSSTTALLTTSDPRLPQPRYPLAPIPLSSSQDQSLARTPKTHPLHKIPRPKVYRKHIERKKLTCPRSLLPRPTKRPAPSISPLGAFPSRPLTLPIRSPPRLRAPPVLPHSRFPPSFSAVFLFISLRPRIILPPKPLQYSVLSPLSTQHQDPPSAQPTLYSPSIIPPFHSSLHSSSSHNVWNRKILHHLNVRTRHVSPSTRPAGNIRPTTSIARVNLHTHIHALPPIQSTPHNRHPAQAQLNLVLQTSLQHHLDRPLKGQPHPSDSNTQTDHIKEKSITHHVTPVNLGLTLNLGSDTRSNHQAPASSMLYSLSTTILRNLSLAYVLPQLPKSPHSLSDLHPSPRRSRPLLASPRYPVHIMSTLASRLAILKSMNSRLGATYKITRSETSVDSTEYQCSILNPKDTSYRDTLFIADQRPHSPQLTSPRQPNRDNSVVMTSPPRPLDPLFLVSSARPSTPRP</sequence>
<feature type="compositionally biased region" description="Low complexity" evidence="1">
    <location>
        <begin position="88"/>
        <end position="98"/>
    </location>
</feature>
<gene>
    <name evidence="2" type="ORF">KC01_LOCUS10891</name>
</gene>
<feature type="compositionally biased region" description="Polar residues" evidence="1">
    <location>
        <begin position="38"/>
        <end position="53"/>
    </location>
</feature>
<protein>
    <submittedName>
        <fullName evidence="2">Uncharacterized protein</fullName>
    </submittedName>
</protein>
<evidence type="ECO:0000313" key="2">
    <source>
        <dbReference type="EMBL" id="CAL1579951.1"/>
    </source>
</evidence>
<feature type="compositionally biased region" description="Polar residues" evidence="1">
    <location>
        <begin position="505"/>
        <end position="523"/>
    </location>
</feature>
<accession>A0AAV2JTM7</accession>
<dbReference type="Proteomes" id="UP001497482">
    <property type="component" value="Chromosome 14"/>
</dbReference>
<keyword evidence="3" id="KW-1185">Reference proteome</keyword>
<dbReference type="AlphaFoldDB" id="A0AAV2JTM7"/>
<feature type="compositionally biased region" description="Polar residues" evidence="1">
    <location>
        <begin position="114"/>
        <end position="123"/>
    </location>
</feature>
<dbReference type="EMBL" id="OZ035836">
    <property type="protein sequence ID" value="CAL1579951.1"/>
    <property type="molecule type" value="Genomic_DNA"/>
</dbReference>
<organism evidence="2 3">
    <name type="scientific">Knipowitschia caucasica</name>
    <name type="common">Caucasian dwarf goby</name>
    <name type="synonym">Pomatoschistus caucasicus</name>
    <dbReference type="NCBI Taxonomy" id="637954"/>
    <lineage>
        <taxon>Eukaryota</taxon>
        <taxon>Metazoa</taxon>
        <taxon>Chordata</taxon>
        <taxon>Craniata</taxon>
        <taxon>Vertebrata</taxon>
        <taxon>Euteleostomi</taxon>
        <taxon>Actinopterygii</taxon>
        <taxon>Neopterygii</taxon>
        <taxon>Teleostei</taxon>
        <taxon>Neoteleostei</taxon>
        <taxon>Acanthomorphata</taxon>
        <taxon>Gobiaria</taxon>
        <taxon>Gobiiformes</taxon>
        <taxon>Gobioidei</taxon>
        <taxon>Gobiidae</taxon>
        <taxon>Gobiinae</taxon>
        <taxon>Knipowitschia</taxon>
    </lineage>
</organism>